<reference evidence="1" key="1">
    <citation type="journal article" date="2015" name="Nature">
        <title>Complex archaea that bridge the gap between prokaryotes and eukaryotes.</title>
        <authorList>
            <person name="Spang A."/>
            <person name="Saw J.H."/>
            <person name="Jorgensen S.L."/>
            <person name="Zaremba-Niedzwiedzka K."/>
            <person name="Martijn J."/>
            <person name="Lind A.E."/>
            <person name="van Eijk R."/>
            <person name="Schleper C."/>
            <person name="Guy L."/>
            <person name="Ettema T.J."/>
        </authorList>
    </citation>
    <scope>NUCLEOTIDE SEQUENCE</scope>
</reference>
<name>A0A0F9LR98_9ZZZZ</name>
<sequence>MKNLILFGARASYGSIDVKSYSPPIGNDLFLKLNYNITI</sequence>
<evidence type="ECO:0000313" key="1">
    <source>
        <dbReference type="EMBL" id="KKM89656.1"/>
    </source>
</evidence>
<proteinExistence type="predicted"/>
<gene>
    <name evidence="1" type="ORF">LCGC14_1246540</name>
</gene>
<organism evidence="1">
    <name type="scientific">marine sediment metagenome</name>
    <dbReference type="NCBI Taxonomy" id="412755"/>
    <lineage>
        <taxon>unclassified sequences</taxon>
        <taxon>metagenomes</taxon>
        <taxon>ecological metagenomes</taxon>
    </lineage>
</organism>
<comment type="caution">
    <text evidence="1">The sequence shown here is derived from an EMBL/GenBank/DDBJ whole genome shotgun (WGS) entry which is preliminary data.</text>
</comment>
<dbReference type="AlphaFoldDB" id="A0A0F9LR98"/>
<dbReference type="EMBL" id="LAZR01006786">
    <property type="protein sequence ID" value="KKM89656.1"/>
    <property type="molecule type" value="Genomic_DNA"/>
</dbReference>
<accession>A0A0F9LR98</accession>
<protein>
    <submittedName>
        <fullName evidence="1">Uncharacterized protein</fullName>
    </submittedName>
</protein>